<keyword evidence="1" id="KW-1133">Transmembrane helix</keyword>
<keyword evidence="1" id="KW-0812">Transmembrane</keyword>
<reference evidence="2 3" key="1">
    <citation type="submission" date="2016-05" db="EMBL/GenBank/DDBJ databases">
        <title>Draft Genome Sequence of Algibacter sp. Strain SK-16 Isolated from the Surface Water of Aburatsubo Inlet.</title>
        <authorList>
            <person name="Wong S.-K."/>
            <person name="Yoshizawa S."/>
            <person name="Nakajima Y."/>
            <person name="Ogura Y."/>
            <person name="Tetsuya H."/>
            <person name="Hamasaki K."/>
        </authorList>
    </citation>
    <scope>NUCLEOTIDE SEQUENCE [LARGE SCALE GENOMIC DNA]</scope>
    <source>
        <strain evidence="2 3">SK-16</strain>
    </source>
</reference>
<dbReference type="Proteomes" id="UP000095713">
    <property type="component" value="Unassembled WGS sequence"/>
</dbReference>
<organism evidence="2 3">
    <name type="scientific">Flavivirga aquatica</name>
    <dbReference type="NCBI Taxonomy" id="1849968"/>
    <lineage>
        <taxon>Bacteria</taxon>
        <taxon>Pseudomonadati</taxon>
        <taxon>Bacteroidota</taxon>
        <taxon>Flavobacteriia</taxon>
        <taxon>Flavobacteriales</taxon>
        <taxon>Flavobacteriaceae</taxon>
        <taxon>Flavivirga</taxon>
    </lineage>
</organism>
<keyword evidence="1" id="KW-0472">Membrane</keyword>
<sequence>MKKLELKEMENLQGGIEKWRKVVGCAIMGTTMSIANPFLGIGFGMWCNASYEVENQLESLPILQK</sequence>
<gene>
    <name evidence="2" type="ORF">A8C32_14570</name>
</gene>
<feature type="transmembrane region" description="Helical" evidence="1">
    <location>
        <begin position="21"/>
        <end position="46"/>
    </location>
</feature>
<protein>
    <recommendedName>
        <fullName evidence="4">Bacteriocin</fullName>
    </recommendedName>
</protein>
<proteinExistence type="predicted"/>
<name>A0A1E5TCK7_9FLAO</name>
<comment type="caution">
    <text evidence="2">The sequence shown here is derived from an EMBL/GenBank/DDBJ whole genome shotgun (WGS) entry which is preliminary data.</text>
</comment>
<evidence type="ECO:0008006" key="4">
    <source>
        <dbReference type="Google" id="ProtNLM"/>
    </source>
</evidence>
<evidence type="ECO:0000256" key="1">
    <source>
        <dbReference type="SAM" id="Phobius"/>
    </source>
</evidence>
<evidence type="ECO:0000313" key="2">
    <source>
        <dbReference type="EMBL" id="OEK09104.1"/>
    </source>
</evidence>
<evidence type="ECO:0000313" key="3">
    <source>
        <dbReference type="Proteomes" id="UP000095713"/>
    </source>
</evidence>
<accession>A0A1E5TCK7</accession>
<dbReference type="RefSeq" id="WP_069829359.1">
    <property type="nucleotide sequence ID" value="NZ_MDJD01000014.1"/>
</dbReference>
<dbReference type="AlphaFoldDB" id="A0A1E5TCK7"/>
<dbReference type="STRING" id="1849968.A8C32_14570"/>
<keyword evidence="3" id="KW-1185">Reference proteome</keyword>
<dbReference type="EMBL" id="MDJD01000014">
    <property type="protein sequence ID" value="OEK09104.1"/>
    <property type="molecule type" value="Genomic_DNA"/>
</dbReference>